<reference evidence="2" key="1">
    <citation type="submission" date="2021-04" db="EMBL/GenBank/DDBJ databases">
        <title>Pseudonocardia sp. nov., isolated from sandy soil of mangrove forest.</title>
        <authorList>
            <person name="Zan Z."/>
            <person name="Huang R."/>
            <person name="Liu W."/>
        </authorList>
    </citation>
    <scope>NUCLEOTIDE SEQUENCE</scope>
    <source>
        <strain evidence="2">S2-4</strain>
    </source>
</reference>
<gene>
    <name evidence="2" type="ORF">KDL28_21565</name>
</gene>
<keyword evidence="1" id="KW-0812">Transmembrane</keyword>
<evidence type="ECO:0000256" key="1">
    <source>
        <dbReference type="SAM" id="Phobius"/>
    </source>
</evidence>
<organism evidence="2 3">
    <name type="scientific">Pseudonocardia humida</name>
    <dbReference type="NCBI Taxonomy" id="2800819"/>
    <lineage>
        <taxon>Bacteria</taxon>
        <taxon>Bacillati</taxon>
        <taxon>Actinomycetota</taxon>
        <taxon>Actinomycetes</taxon>
        <taxon>Pseudonocardiales</taxon>
        <taxon>Pseudonocardiaceae</taxon>
        <taxon>Pseudonocardia</taxon>
    </lineage>
</organism>
<feature type="transmembrane region" description="Helical" evidence="1">
    <location>
        <begin position="125"/>
        <end position="145"/>
    </location>
</feature>
<feature type="transmembrane region" description="Helical" evidence="1">
    <location>
        <begin position="54"/>
        <end position="72"/>
    </location>
</feature>
<sequence>MVDSEEARARLAEIAERRKQVLDGTTRGRHRGWDTTGLVALVAGFAAMDLPVPMALRLSLFGGAVIAALACFTHAGRHGRVAMHRSQMTPRFWALLAGGALASAALTVAGLRLLDQIDFPLRNTLVGVVLAVFIAATHPLYRALLLRTAR</sequence>
<dbReference type="EMBL" id="JAGSOV010000045">
    <property type="protein sequence ID" value="MCO1657652.1"/>
    <property type="molecule type" value="Genomic_DNA"/>
</dbReference>
<protein>
    <submittedName>
        <fullName evidence="2">Uncharacterized protein</fullName>
    </submittedName>
</protein>
<feature type="transmembrane region" description="Helical" evidence="1">
    <location>
        <begin position="92"/>
        <end position="113"/>
    </location>
</feature>
<keyword evidence="3" id="KW-1185">Reference proteome</keyword>
<accession>A0ABT1A3T0</accession>
<evidence type="ECO:0000313" key="2">
    <source>
        <dbReference type="EMBL" id="MCO1657652.1"/>
    </source>
</evidence>
<dbReference type="Proteomes" id="UP001165283">
    <property type="component" value="Unassembled WGS sequence"/>
</dbReference>
<evidence type="ECO:0000313" key="3">
    <source>
        <dbReference type="Proteomes" id="UP001165283"/>
    </source>
</evidence>
<dbReference type="RefSeq" id="WP_252441303.1">
    <property type="nucleotide sequence ID" value="NZ_JAGSOV010000045.1"/>
</dbReference>
<keyword evidence="1" id="KW-0472">Membrane</keyword>
<keyword evidence="1" id="KW-1133">Transmembrane helix</keyword>
<name>A0ABT1A3T0_9PSEU</name>
<comment type="caution">
    <text evidence="2">The sequence shown here is derived from an EMBL/GenBank/DDBJ whole genome shotgun (WGS) entry which is preliminary data.</text>
</comment>
<proteinExistence type="predicted"/>